<dbReference type="AlphaFoldDB" id="A0A6I2RMZ6"/>
<accession>A0A6I2RMZ6</accession>
<dbReference type="Proteomes" id="UP000434475">
    <property type="component" value="Unassembled WGS sequence"/>
</dbReference>
<dbReference type="GO" id="GO:0005886">
    <property type="term" value="C:plasma membrane"/>
    <property type="evidence" value="ECO:0007669"/>
    <property type="project" value="UniProtKB-SubCell"/>
</dbReference>
<dbReference type="EC" id="2.4.1.-" evidence="10"/>
<evidence type="ECO:0000256" key="9">
    <source>
        <dbReference type="ARBA" id="ARBA00093617"/>
    </source>
</evidence>
<dbReference type="InterPro" id="IPR003342">
    <property type="entry name" value="ArnT-like_N"/>
</dbReference>
<feature type="transmembrane region" description="Helical" evidence="10">
    <location>
        <begin position="346"/>
        <end position="363"/>
    </location>
</feature>
<comment type="subcellular location">
    <subcellularLocation>
        <location evidence="10">Cell membrane</location>
    </subcellularLocation>
    <subcellularLocation>
        <location evidence="1">Endomembrane system</location>
        <topology evidence="1">Multi-pass membrane protein</topology>
    </subcellularLocation>
</comment>
<dbReference type="EMBL" id="WKPO01000007">
    <property type="protein sequence ID" value="MSB48469.1"/>
    <property type="molecule type" value="Genomic_DNA"/>
</dbReference>
<evidence type="ECO:0000256" key="1">
    <source>
        <dbReference type="ARBA" id="ARBA00004127"/>
    </source>
</evidence>
<feature type="transmembrane region" description="Helical" evidence="10">
    <location>
        <begin position="383"/>
        <end position="408"/>
    </location>
</feature>
<feature type="transmembrane region" description="Helical" evidence="10">
    <location>
        <begin position="553"/>
        <end position="573"/>
    </location>
</feature>
<organism evidence="14 15">
    <name type="scientific">Flavonifractor plautii</name>
    <name type="common">Fusobacterium plautii</name>
    <dbReference type="NCBI Taxonomy" id="292800"/>
    <lineage>
        <taxon>Bacteria</taxon>
        <taxon>Bacillati</taxon>
        <taxon>Bacillota</taxon>
        <taxon>Clostridia</taxon>
        <taxon>Eubacteriales</taxon>
        <taxon>Oscillospiraceae</taxon>
        <taxon>Flavonifractor</taxon>
    </lineage>
</organism>
<feature type="domain" description="ArnT-like N-terminal" evidence="11">
    <location>
        <begin position="243"/>
        <end position="459"/>
    </location>
</feature>
<name>A0A6I2RMZ6_FLAPL</name>
<dbReference type="Pfam" id="PF16192">
    <property type="entry name" value="PMT_4TMC"/>
    <property type="match status" value="1"/>
</dbReference>
<keyword evidence="10" id="KW-1003">Cell membrane</keyword>
<evidence type="ECO:0000256" key="4">
    <source>
        <dbReference type="ARBA" id="ARBA00022676"/>
    </source>
</evidence>
<dbReference type="Gene3D" id="2.60.120.260">
    <property type="entry name" value="Galactose-binding domain-like"/>
    <property type="match status" value="1"/>
</dbReference>
<feature type="transmembrane region" description="Helical" evidence="10">
    <location>
        <begin position="433"/>
        <end position="455"/>
    </location>
</feature>
<gene>
    <name evidence="14" type="ORF">GKE90_07105</name>
    <name evidence="13" type="ORF">GKE97_07725</name>
</gene>
<comment type="caution">
    <text evidence="14">The sequence shown here is derived from an EMBL/GenBank/DDBJ whole genome shotgun (WGS) entry which is preliminary data.</text>
</comment>
<dbReference type="GO" id="GO:0012505">
    <property type="term" value="C:endomembrane system"/>
    <property type="evidence" value="ECO:0007669"/>
    <property type="project" value="UniProtKB-SubCell"/>
</dbReference>
<evidence type="ECO:0000313" key="15">
    <source>
        <dbReference type="Proteomes" id="UP000429811"/>
    </source>
</evidence>
<comment type="similarity">
    <text evidence="3 10">Belongs to the glycosyltransferase 39 family.</text>
</comment>
<feature type="transmembrane region" description="Helical" evidence="10">
    <location>
        <begin position="579"/>
        <end position="600"/>
    </location>
</feature>
<evidence type="ECO:0000256" key="5">
    <source>
        <dbReference type="ARBA" id="ARBA00022679"/>
    </source>
</evidence>
<dbReference type="InterPro" id="IPR008979">
    <property type="entry name" value="Galactose-bd-like_sf"/>
</dbReference>
<comment type="pathway">
    <text evidence="2 10">Protein modification; protein glycosylation.</text>
</comment>
<evidence type="ECO:0000256" key="6">
    <source>
        <dbReference type="ARBA" id="ARBA00022692"/>
    </source>
</evidence>
<evidence type="ECO:0000259" key="11">
    <source>
        <dbReference type="Pfam" id="PF02366"/>
    </source>
</evidence>
<evidence type="ECO:0000256" key="8">
    <source>
        <dbReference type="ARBA" id="ARBA00023136"/>
    </source>
</evidence>
<comment type="function">
    <text evidence="10">Protein O-mannosyltransferase that catalyzes the transfer of a single mannose residue from a polyprenol phospho-mannosyl lipidic donor to the hydroxyl group of selected serine and threonine residues in acceptor proteins.</text>
</comment>
<feature type="transmembrane region" description="Helical" evidence="10">
    <location>
        <begin position="525"/>
        <end position="546"/>
    </location>
</feature>
<evidence type="ECO:0000259" key="12">
    <source>
        <dbReference type="Pfam" id="PF16192"/>
    </source>
</evidence>
<keyword evidence="7 10" id="KW-1133">Transmembrane helix</keyword>
<feature type="transmembrane region" description="Helical" evidence="10">
    <location>
        <begin position="612"/>
        <end position="631"/>
    </location>
</feature>
<keyword evidence="8 10" id="KW-0472">Membrane</keyword>
<dbReference type="InterPro" id="IPR027005">
    <property type="entry name" value="PMT-like"/>
</dbReference>
<evidence type="ECO:0000256" key="2">
    <source>
        <dbReference type="ARBA" id="ARBA00004922"/>
    </source>
</evidence>
<evidence type="ECO:0000313" key="16">
    <source>
        <dbReference type="Proteomes" id="UP000434475"/>
    </source>
</evidence>
<reference evidence="15 16" key="1">
    <citation type="journal article" date="2019" name="Nat. Med.">
        <title>A library of human gut bacterial isolates paired with longitudinal multiomics data enables mechanistic microbiome research.</title>
        <authorList>
            <person name="Poyet M."/>
            <person name="Groussin M."/>
            <person name="Gibbons S.M."/>
            <person name="Avila-Pacheco J."/>
            <person name="Jiang X."/>
            <person name="Kearney S.M."/>
            <person name="Perrotta A.R."/>
            <person name="Berdy B."/>
            <person name="Zhao S."/>
            <person name="Lieberman T.D."/>
            <person name="Swanson P.K."/>
            <person name="Smith M."/>
            <person name="Roesemann S."/>
            <person name="Alexander J.E."/>
            <person name="Rich S.A."/>
            <person name="Livny J."/>
            <person name="Vlamakis H."/>
            <person name="Clish C."/>
            <person name="Bullock K."/>
            <person name="Deik A."/>
            <person name="Scott J."/>
            <person name="Pierce K.A."/>
            <person name="Xavier R.J."/>
            <person name="Alm E.J."/>
        </authorList>
    </citation>
    <scope>NUCLEOTIDE SEQUENCE [LARGE SCALE GENOMIC DNA]</scope>
    <source>
        <strain evidence="13 16">BIOML-A2</strain>
        <strain evidence="14 15">BIOML-A5</strain>
    </source>
</reference>
<evidence type="ECO:0000256" key="7">
    <source>
        <dbReference type="ARBA" id="ARBA00022989"/>
    </source>
</evidence>
<keyword evidence="6 10" id="KW-0812">Transmembrane</keyword>
<dbReference type="PANTHER" id="PTHR10050">
    <property type="entry name" value="DOLICHYL-PHOSPHATE-MANNOSE--PROTEIN MANNOSYLTRANSFERASE"/>
    <property type="match status" value="1"/>
</dbReference>
<feature type="domain" description="Protein O-mannosyl-transferase C-terminal four TM" evidence="12">
    <location>
        <begin position="475"/>
        <end position="651"/>
    </location>
</feature>
<evidence type="ECO:0000256" key="3">
    <source>
        <dbReference type="ARBA" id="ARBA00007222"/>
    </source>
</evidence>
<proteinExistence type="inferred from homology"/>
<dbReference type="PANTHER" id="PTHR10050:SF53">
    <property type="entry name" value="CHROMOSOME UNDETERMINED SCAFFOLD_67, WHOLE GENOME SHOTGUN SEQUENCE"/>
    <property type="match status" value="1"/>
</dbReference>
<sequence length="653" mass="74335">MTAPVGPIRYIVILFPVLTLLALLGFFCWYWRTQRSPLAQQLAPAPQPKRRFTFAGRCHPLARRDAIPILLITCIYAVTAFAHLGSLQAPQSAWDFGDGESATFSLPESVQVSRLWYYPNLGTGKYQVEISADGTQWLTLWSRTETDETGSEETVYYWADPEGYGESYAMTQNYNQLFKWNELTFENPQYIRYLRITGQANKGLLELGEVALFDLEGNRVNLSASASPLFDEQETVPEKTTYYDSAYFDEIYHPRTAWEHIRGIEPYEISHPPLGKLIMGVGIRLFGMTPFGWRFMGTLFGVGMLPLLYVFLKNLFGRTSIATCGTVLLAADFMHLTQTRLATIDTYAFFFILLMYYFMYRYLTLPAGAPFRKCALPLFLSGLFWGIGAASKWTVIYGCTGLVVLYFIGLYQKLRDWPADGETGARQPGRLKWAFQILAFSVLVFALIPAAIYTLSYLPYAWAEGDSSLTGLVGAMWENQKYMLSYHSGVTDTHPYSSRWYQWLFDIRPILYYMDNSVPGYTTRFAAFVNPVVCWGGLLAVLACAVQAVRRRCARALFIVIGYLAQLVPWFFIGRITFAYHYFPSVLFLILALCYVFYSLSEQEELIAWKPAMYAVTAGAAALYALFYPVLVGIQIPSWYGTCLLRWLPSWPF</sequence>
<dbReference type="RefSeq" id="WP_035301268.1">
    <property type="nucleotide sequence ID" value="NZ_CACRUB010000016.1"/>
</dbReference>
<dbReference type="EMBL" id="WKPR01000006">
    <property type="protein sequence ID" value="MSB19404.1"/>
    <property type="molecule type" value="Genomic_DNA"/>
</dbReference>
<dbReference type="Proteomes" id="UP000429811">
    <property type="component" value="Unassembled WGS sequence"/>
</dbReference>
<protein>
    <recommendedName>
        <fullName evidence="9 10">Polyprenol-phosphate-mannose--protein mannosyltransferase</fullName>
        <ecNumber evidence="10">2.4.1.-</ecNumber>
    </recommendedName>
</protein>
<evidence type="ECO:0000313" key="13">
    <source>
        <dbReference type="EMBL" id="MSB19404.1"/>
    </source>
</evidence>
<feature type="transmembrane region" description="Helical" evidence="10">
    <location>
        <begin position="291"/>
        <end position="309"/>
    </location>
</feature>
<dbReference type="Pfam" id="PF02366">
    <property type="entry name" value="PMT"/>
    <property type="match status" value="1"/>
</dbReference>
<keyword evidence="5 10" id="KW-0808">Transferase</keyword>
<feature type="transmembrane region" description="Helical" evidence="10">
    <location>
        <begin position="12"/>
        <end position="31"/>
    </location>
</feature>
<dbReference type="InterPro" id="IPR032421">
    <property type="entry name" value="PMT_4TMC"/>
</dbReference>
<dbReference type="UniPathway" id="UPA00378"/>
<dbReference type="SUPFAM" id="SSF49785">
    <property type="entry name" value="Galactose-binding domain-like"/>
    <property type="match status" value="1"/>
</dbReference>
<keyword evidence="4 10" id="KW-0328">Glycosyltransferase</keyword>
<dbReference type="GO" id="GO:0004169">
    <property type="term" value="F:dolichyl-phosphate-mannose-protein mannosyltransferase activity"/>
    <property type="evidence" value="ECO:0007669"/>
    <property type="project" value="UniProtKB-UniRule"/>
</dbReference>
<evidence type="ECO:0000256" key="10">
    <source>
        <dbReference type="RuleBase" id="RU367007"/>
    </source>
</evidence>
<evidence type="ECO:0000313" key="14">
    <source>
        <dbReference type="EMBL" id="MSB48469.1"/>
    </source>
</evidence>